<accession>A0A411ADC5</accession>
<dbReference type="EMBL" id="MH992228">
    <property type="protein sequence ID" value="QAX27088.1"/>
    <property type="molecule type" value="Genomic_DNA"/>
</dbReference>
<organism evidence="1">
    <name type="scientific">Babesia motasi</name>
    <dbReference type="NCBI Taxonomy" id="237580"/>
    <lineage>
        <taxon>Eukaryota</taxon>
        <taxon>Sar</taxon>
        <taxon>Alveolata</taxon>
        <taxon>Apicomplexa</taxon>
        <taxon>Aconoidasida</taxon>
        <taxon>Piroplasmida</taxon>
        <taxon>Babesiidae</taxon>
        <taxon>Babesia</taxon>
    </lineage>
</organism>
<dbReference type="GO" id="GO:0005840">
    <property type="term" value="C:ribosome"/>
    <property type="evidence" value="ECO:0007669"/>
    <property type="project" value="UniProtKB-KW"/>
</dbReference>
<evidence type="ECO:0000313" key="1">
    <source>
        <dbReference type="EMBL" id="QAX27088.1"/>
    </source>
</evidence>
<sequence>MTNILLKLNFYFNTKLINYTSNILMYNLYNHNLTYKSILVYLKNILKKKIFNLKNKYNSTKSRNKKSKTYHSSSHIARKGLVWFGLRHLYLNKYMQHYKSFLLSMLFNFRSNLITTNLECIKFLYYINGLDYKYLKLILNDAGYLNYINNSKSNLLYKKNNTNINLIY</sequence>
<protein>
    <submittedName>
        <fullName evidence="1">Ribosomal protein L4</fullName>
    </submittedName>
</protein>
<name>A0A411ADC5_9APIC</name>
<reference evidence="1" key="1">
    <citation type="submission" date="2018-09" db="EMBL/GenBank/DDBJ databases">
        <title>Comparative sequence analysis of Babesia apicoplast genomes of sheep originating from six regions.</title>
        <authorList>
            <person name="Wang X."/>
            <person name="Guan G."/>
        </authorList>
    </citation>
    <scope>NUCLEOTIDE SEQUENCE</scope>
    <source>
        <strain evidence="2">Hebei</strain>
        <strain evidence="1">Ningxian</strain>
    </source>
</reference>
<dbReference type="AlphaFoldDB" id="A0A411ADC5"/>
<keyword evidence="1" id="KW-0687">Ribonucleoprotein</keyword>
<keyword evidence="1" id="KW-0689">Ribosomal protein</keyword>
<evidence type="ECO:0000313" key="2">
    <source>
        <dbReference type="EMBL" id="QAX27117.1"/>
    </source>
</evidence>
<dbReference type="EMBL" id="MH992229">
    <property type="protein sequence ID" value="QAX27117.1"/>
    <property type="molecule type" value="Genomic_DNA"/>
</dbReference>
<gene>
    <name evidence="1" type="primary">rpl4</name>
</gene>
<proteinExistence type="predicted"/>